<dbReference type="InterPro" id="IPR014710">
    <property type="entry name" value="RmlC-like_jellyroll"/>
</dbReference>
<dbReference type="InterPro" id="IPR009057">
    <property type="entry name" value="Homeodomain-like_sf"/>
</dbReference>
<dbReference type="Gene3D" id="2.60.120.10">
    <property type="entry name" value="Jelly Rolls"/>
    <property type="match status" value="1"/>
</dbReference>
<dbReference type="InterPro" id="IPR011051">
    <property type="entry name" value="RmlC_Cupin_sf"/>
</dbReference>
<dbReference type="GO" id="GO:0003700">
    <property type="term" value="F:DNA-binding transcription factor activity"/>
    <property type="evidence" value="ECO:0007669"/>
    <property type="project" value="InterPro"/>
</dbReference>
<keyword evidence="2" id="KW-0805">Transcription regulation</keyword>
<dbReference type="InterPro" id="IPR018060">
    <property type="entry name" value="HTH_AraC"/>
</dbReference>
<protein>
    <recommendedName>
        <fullName evidence="5">HTH-type transcriptional regulator RipA</fullName>
    </recommendedName>
    <alternativeName>
        <fullName evidence="6">Repressor of iron proteins A</fullName>
    </alternativeName>
</protein>
<evidence type="ECO:0000256" key="5">
    <source>
        <dbReference type="ARBA" id="ARBA00074140"/>
    </source>
</evidence>
<evidence type="ECO:0000256" key="2">
    <source>
        <dbReference type="ARBA" id="ARBA00023015"/>
    </source>
</evidence>
<evidence type="ECO:0000256" key="6">
    <source>
        <dbReference type="ARBA" id="ARBA00079449"/>
    </source>
</evidence>
<dbReference type="InterPro" id="IPR003313">
    <property type="entry name" value="AraC-bd"/>
</dbReference>
<proteinExistence type="predicted"/>
<keyword evidence="3 8" id="KW-0238">DNA-binding</keyword>
<dbReference type="InterPro" id="IPR018062">
    <property type="entry name" value="HTH_AraC-typ_CS"/>
</dbReference>
<evidence type="ECO:0000259" key="7">
    <source>
        <dbReference type="PROSITE" id="PS01124"/>
    </source>
</evidence>
<dbReference type="PANTHER" id="PTHR11019">
    <property type="entry name" value="HTH-TYPE TRANSCRIPTIONAL REGULATOR NIMR"/>
    <property type="match status" value="1"/>
</dbReference>
<feature type="domain" description="HTH araC/xylS-type" evidence="7">
    <location>
        <begin position="179"/>
        <end position="279"/>
    </location>
</feature>
<dbReference type="Gene3D" id="1.10.10.60">
    <property type="entry name" value="Homeodomain-like"/>
    <property type="match status" value="1"/>
</dbReference>
<keyword evidence="9" id="KW-1185">Reference proteome</keyword>
<dbReference type="PROSITE" id="PS01124">
    <property type="entry name" value="HTH_ARAC_FAMILY_2"/>
    <property type="match status" value="1"/>
</dbReference>
<dbReference type="Proteomes" id="UP000317209">
    <property type="component" value="Unassembled WGS sequence"/>
</dbReference>
<dbReference type="PANTHER" id="PTHR11019:SF199">
    <property type="entry name" value="HTH-TYPE TRANSCRIPTIONAL REGULATOR NIMR"/>
    <property type="match status" value="1"/>
</dbReference>
<dbReference type="Pfam" id="PF12833">
    <property type="entry name" value="HTH_18"/>
    <property type="match status" value="1"/>
</dbReference>
<evidence type="ECO:0000256" key="1">
    <source>
        <dbReference type="ARBA" id="ARBA00022491"/>
    </source>
</evidence>
<name>A0A543BAP8_9MICO</name>
<evidence type="ECO:0000313" key="9">
    <source>
        <dbReference type="Proteomes" id="UP000317209"/>
    </source>
</evidence>
<dbReference type="FunFam" id="1.10.10.60:FF:000132">
    <property type="entry name" value="AraC family transcriptional regulator"/>
    <property type="match status" value="1"/>
</dbReference>
<sequence>MDEAQTVTDAHGETESRGAWRREDKTVVLHEIQVPHVVPAPFAILSESVFVEAPLEFDPHTHPLHELVWVRGGTMTVRLADSIVTVPDGHGLWIPAGTVHSGRTTARTVLYDALFDPARSAVEFAHATTIEVTPVLASLLTHLERKDLSESARMRAEAVVFDVLLPSPQQLSLHVPHAERVGPIVSALLDDPTDERTLGEWADSIGISERTVARLFRTHTGLSFLQWRQALRVHHALSLLAEGLAVQEVSELMGYAQSSTFIASFKRVMGTTPGAYLARTASDAIV</sequence>
<evidence type="ECO:0000256" key="4">
    <source>
        <dbReference type="ARBA" id="ARBA00023163"/>
    </source>
</evidence>
<evidence type="ECO:0000313" key="8">
    <source>
        <dbReference type="EMBL" id="TQL81907.1"/>
    </source>
</evidence>
<dbReference type="SUPFAM" id="SSF46689">
    <property type="entry name" value="Homeodomain-like"/>
    <property type="match status" value="1"/>
</dbReference>
<evidence type="ECO:0000256" key="3">
    <source>
        <dbReference type="ARBA" id="ARBA00023125"/>
    </source>
</evidence>
<dbReference type="EMBL" id="VFOX01000002">
    <property type="protein sequence ID" value="TQL81907.1"/>
    <property type="molecule type" value="Genomic_DNA"/>
</dbReference>
<dbReference type="SMART" id="SM00342">
    <property type="entry name" value="HTH_ARAC"/>
    <property type="match status" value="1"/>
</dbReference>
<dbReference type="AlphaFoldDB" id="A0A543BAP8"/>
<keyword evidence="1" id="KW-0678">Repressor</keyword>
<dbReference type="OrthoDB" id="2039152at2"/>
<gene>
    <name evidence="8" type="ORF">FB560_3388</name>
</gene>
<reference evidence="8 9" key="1">
    <citation type="submission" date="2019-06" db="EMBL/GenBank/DDBJ databases">
        <title>Sequencing the genomes of 1000 actinobacteria strains.</title>
        <authorList>
            <person name="Klenk H.-P."/>
        </authorList>
    </citation>
    <scope>NUCLEOTIDE SEQUENCE [LARGE SCALE GENOMIC DNA]</scope>
    <source>
        <strain evidence="8 9">DSM 20169</strain>
    </source>
</reference>
<dbReference type="SUPFAM" id="SSF51182">
    <property type="entry name" value="RmlC-like cupins"/>
    <property type="match status" value="1"/>
</dbReference>
<organism evidence="8 9">
    <name type="scientific">Microbacterium saperdae</name>
    <dbReference type="NCBI Taxonomy" id="69368"/>
    <lineage>
        <taxon>Bacteria</taxon>
        <taxon>Bacillati</taxon>
        <taxon>Actinomycetota</taxon>
        <taxon>Actinomycetes</taxon>
        <taxon>Micrococcales</taxon>
        <taxon>Microbacteriaceae</taxon>
        <taxon>Microbacterium</taxon>
    </lineage>
</organism>
<dbReference type="PROSITE" id="PS00041">
    <property type="entry name" value="HTH_ARAC_FAMILY_1"/>
    <property type="match status" value="1"/>
</dbReference>
<dbReference type="RefSeq" id="WP_141873686.1">
    <property type="nucleotide sequence ID" value="NZ_VFOX01000002.1"/>
</dbReference>
<keyword evidence="4" id="KW-0804">Transcription</keyword>
<dbReference type="Pfam" id="PF02311">
    <property type="entry name" value="AraC_binding"/>
    <property type="match status" value="1"/>
</dbReference>
<dbReference type="GO" id="GO:0043565">
    <property type="term" value="F:sequence-specific DNA binding"/>
    <property type="evidence" value="ECO:0007669"/>
    <property type="project" value="InterPro"/>
</dbReference>
<accession>A0A543BAP8</accession>
<comment type="caution">
    <text evidence="8">The sequence shown here is derived from an EMBL/GenBank/DDBJ whole genome shotgun (WGS) entry which is preliminary data.</text>
</comment>